<dbReference type="SUPFAM" id="SSF56601">
    <property type="entry name" value="beta-lactamase/transpeptidase-like"/>
    <property type="match status" value="1"/>
</dbReference>
<dbReference type="InterPro" id="IPR012338">
    <property type="entry name" value="Beta-lactam/transpept-like"/>
</dbReference>
<dbReference type="PROSITE" id="PS51257">
    <property type="entry name" value="PROKAR_LIPOPROTEIN"/>
    <property type="match status" value="1"/>
</dbReference>
<feature type="region of interest" description="Disordered" evidence="1">
    <location>
        <begin position="28"/>
        <end position="50"/>
    </location>
</feature>
<keyword evidence="3" id="KW-1185">Reference proteome</keyword>
<evidence type="ECO:0000313" key="2">
    <source>
        <dbReference type="EMBL" id="SEG92483.1"/>
    </source>
</evidence>
<evidence type="ECO:0008006" key="4">
    <source>
        <dbReference type="Google" id="ProtNLM"/>
    </source>
</evidence>
<dbReference type="Proteomes" id="UP000236723">
    <property type="component" value="Unassembled WGS sequence"/>
</dbReference>
<sequence>MPSLTLRGLVALSVAVLGMGMCGCTEKGEPHAGPGGVAKAGTTRPEPSRTVGRRVVPRVPKGVRAGYMVFDRETGKVTAQHNAHGTVRSASVVKILIALDHLERSGGRAVPAGDLALLRGMLRSSDDGAATALWNRGGRGAIVTRMVRRLRLADTAPPPASRPGYWGYTAISAYDVVKTYRYLLEKAPERTRRFVLGELRRATRCGKDGFDQYFGIPRALPRPWAVKQGWSGFGTVPDEPCGGATANGLRLRPMAGAEPGAMAAPEPGLRPEPVSAAGPGAVAAPGAAAAPDLGLGRPVLHTTGTVGEGDRRIVVVLTLHPAGGSFRMAATRLTELTGQVFRAGGG</sequence>
<accession>A0A1H6E5G3</accession>
<organism evidence="2 3">
    <name type="scientific">Thermomonospora echinospora</name>
    <dbReference type="NCBI Taxonomy" id="1992"/>
    <lineage>
        <taxon>Bacteria</taxon>
        <taxon>Bacillati</taxon>
        <taxon>Actinomycetota</taxon>
        <taxon>Actinomycetes</taxon>
        <taxon>Streptosporangiales</taxon>
        <taxon>Thermomonosporaceae</taxon>
        <taxon>Thermomonospora</taxon>
    </lineage>
</organism>
<evidence type="ECO:0000256" key="1">
    <source>
        <dbReference type="SAM" id="MobiDB-lite"/>
    </source>
</evidence>
<gene>
    <name evidence="2" type="ORF">SAMN04489712_13411</name>
</gene>
<dbReference type="EMBL" id="FNVO01000034">
    <property type="protein sequence ID" value="SEG92483.1"/>
    <property type="molecule type" value="Genomic_DNA"/>
</dbReference>
<dbReference type="Gene3D" id="3.40.710.10">
    <property type="entry name" value="DD-peptidase/beta-lactamase superfamily"/>
    <property type="match status" value="1"/>
</dbReference>
<reference evidence="3" key="1">
    <citation type="submission" date="2016-10" db="EMBL/GenBank/DDBJ databases">
        <authorList>
            <person name="Varghese N."/>
            <person name="Submissions S."/>
        </authorList>
    </citation>
    <scope>NUCLEOTIDE SEQUENCE [LARGE SCALE GENOMIC DNA]</scope>
    <source>
        <strain evidence="3">DSM 43163</strain>
    </source>
</reference>
<name>A0A1H6E5G3_9ACTN</name>
<dbReference type="AlphaFoldDB" id="A0A1H6E5G3"/>
<proteinExistence type="predicted"/>
<evidence type="ECO:0000313" key="3">
    <source>
        <dbReference type="Proteomes" id="UP000236723"/>
    </source>
</evidence>
<protein>
    <recommendedName>
        <fullName evidence="4">Beta-lactamase enzyme family protein</fullName>
    </recommendedName>
</protein>